<organism evidence="6">
    <name type="scientific">Heliothis virescens</name>
    <name type="common">Tobacco budworm moth</name>
    <dbReference type="NCBI Taxonomy" id="7102"/>
    <lineage>
        <taxon>Eukaryota</taxon>
        <taxon>Metazoa</taxon>
        <taxon>Ecdysozoa</taxon>
        <taxon>Arthropoda</taxon>
        <taxon>Hexapoda</taxon>
        <taxon>Insecta</taxon>
        <taxon>Pterygota</taxon>
        <taxon>Neoptera</taxon>
        <taxon>Endopterygota</taxon>
        <taxon>Lepidoptera</taxon>
        <taxon>Glossata</taxon>
        <taxon>Ditrysia</taxon>
        <taxon>Noctuoidea</taxon>
        <taxon>Noctuidae</taxon>
        <taxon>Heliothinae</taxon>
        <taxon>Heliothis</taxon>
    </lineage>
</organism>
<dbReference type="InterPro" id="IPR013083">
    <property type="entry name" value="Znf_RING/FYVE/PHD"/>
</dbReference>
<feature type="domain" description="RING-type" evidence="5">
    <location>
        <begin position="274"/>
        <end position="313"/>
    </location>
</feature>
<dbReference type="SUPFAM" id="SSF57850">
    <property type="entry name" value="RING/U-box"/>
    <property type="match status" value="1"/>
</dbReference>
<keyword evidence="4" id="KW-1133">Transmembrane helix</keyword>
<name>A0A2A4J122_HELVI</name>
<keyword evidence="1 3" id="KW-0863">Zinc-finger</keyword>
<dbReference type="GO" id="GO:0008270">
    <property type="term" value="F:zinc ion binding"/>
    <property type="evidence" value="ECO:0007669"/>
    <property type="project" value="UniProtKB-KW"/>
</dbReference>
<gene>
    <name evidence="6" type="ORF">B5V51_9697</name>
</gene>
<dbReference type="AlphaFoldDB" id="A0A2A4J122"/>
<evidence type="ECO:0000259" key="5">
    <source>
        <dbReference type="PROSITE" id="PS50089"/>
    </source>
</evidence>
<feature type="transmembrane region" description="Helical" evidence="4">
    <location>
        <begin position="183"/>
        <end position="202"/>
    </location>
</feature>
<dbReference type="Pfam" id="PF13920">
    <property type="entry name" value="zf-C3HC4_3"/>
    <property type="match status" value="1"/>
</dbReference>
<sequence>MISLVAKIISLFATSLQTILQLASFTGKLIVAAGSCVSSLIIRTTKSIILFFQIVYEDNLPVFTEEIPASANGIIDTFVNQLKDVKDGVVDIYNEIFAKFCGLITTTNWLLIAVVKVLVEVLIVLKSSVIFVGDTVWFLVTFVPIHLPQLLRAVFMYVGHIIENGIINAYMTLLQFSNYLTEVPLQSFMGITCAIIIVHLIVHFRETITVHMAMLYWSLIRNVFYLYYTLINYFTNSEVGIITQMAATQDLHSREVGLSSSARDDAASLSDALCIICQEQQKCVLTLPCRHVCLCIDCCRRLYGYQRTCPICRTFIYHTVTVYL</sequence>
<dbReference type="Gene3D" id="3.30.40.10">
    <property type="entry name" value="Zinc/RING finger domain, C3HC4 (zinc finger)"/>
    <property type="match status" value="1"/>
</dbReference>
<evidence type="ECO:0000256" key="4">
    <source>
        <dbReference type="SAM" id="Phobius"/>
    </source>
</evidence>
<dbReference type="STRING" id="7102.A0A2A4J122"/>
<feature type="transmembrane region" description="Helical" evidence="4">
    <location>
        <begin position="20"/>
        <end position="42"/>
    </location>
</feature>
<keyword evidence="4" id="KW-0472">Membrane</keyword>
<protein>
    <recommendedName>
        <fullName evidence="5">RING-type domain-containing protein</fullName>
    </recommendedName>
</protein>
<accession>A0A2A4J122</accession>
<keyword evidence="4" id="KW-0812">Transmembrane</keyword>
<proteinExistence type="predicted"/>
<reference evidence="6" key="1">
    <citation type="submission" date="2017-09" db="EMBL/GenBank/DDBJ databases">
        <title>Contemporary evolution of a Lepidopteran species, Heliothis virescens, in response to modern agricultural practices.</title>
        <authorList>
            <person name="Fritz M.L."/>
            <person name="Deyonke A.M."/>
            <person name="Papanicolaou A."/>
            <person name="Micinski S."/>
            <person name="Westbrook J."/>
            <person name="Gould F."/>
        </authorList>
    </citation>
    <scope>NUCLEOTIDE SEQUENCE [LARGE SCALE GENOMIC DNA]</scope>
    <source>
        <strain evidence="6">HvINT-</strain>
        <tissue evidence="6">Whole body</tissue>
    </source>
</reference>
<evidence type="ECO:0000256" key="1">
    <source>
        <dbReference type="ARBA" id="ARBA00022771"/>
    </source>
</evidence>
<feature type="transmembrane region" description="Helical" evidence="4">
    <location>
        <begin position="214"/>
        <end position="234"/>
    </location>
</feature>
<keyword evidence="1 3" id="KW-0479">Metal-binding</keyword>
<keyword evidence="2" id="KW-0862">Zinc</keyword>
<dbReference type="InterPro" id="IPR001841">
    <property type="entry name" value="Znf_RING"/>
</dbReference>
<dbReference type="PANTHER" id="PTHR22696">
    <property type="entry name" value="E3 UBIQUITIN-PROTEIN LIGASE RNF26"/>
    <property type="match status" value="1"/>
</dbReference>
<dbReference type="EMBL" id="NWSH01004441">
    <property type="protein sequence ID" value="PCG65112.1"/>
    <property type="molecule type" value="Genomic_DNA"/>
</dbReference>
<evidence type="ECO:0000313" key="6">
    <source>
        <dbReference type="EMBL" id="PCG65112.1"/>
    </source>
</evidence>
<evidence type="ECO:0000256" key="2">
    <source>
        <dbReference type="ARBA" id="ARBA00022833"/>
    </source>
</evidence>
<comment type="caution">
    <text evidence="6">The sequence shown here is derived from an EMBL/GenBank/DDBJ whole genome shotgun (WGS) entry which is preliminary data.</text>
</comment>
<dbReference type="PROSITE" id="PS50089">
    <property type="entry name" value="ZF_RING_2"/>
    <property type="match status" value="1"/>
</dbReference>
<evidence type="ECO:0000256" key="3">
    <source>
        <dbReference type="PROSITE-ProRule" id="PRU00175"/>
    </source>
</evidence>